<keyword evidence="2" id="KW-1185">Reference proteome</keyword>
<evidence type="ECO:0000313" key="2">
    <source>
        <dbReference type="Proteomes" id="UP000306147"/>
    </source>
</evidence>
<evidence type="ECO:0000313" key="1">
    <source>
        <dbReference type="EMBL" id="TGX50179.1"/>
    </source>
</evidence>
<dbReference type="EMBL" id="SRXT01000007">
    <property type="protein sequence ID" value="TGX50179.1"/>
    <property type="molecule type" value="Genomic_DNA"/>
</dbReference>
<dbReference type="OrthoDB" id="7568358at2"/>
<dbReference type="AlphaFoldDB" id="A0A4S1X2M4"/>
<sequence length="145" mass="15780">MSLAVALALAAASDLEGPGRFCGYAPIIDLIAGERVVTLGGGIHSGTFRWEGAFGQLDVIGIGWASPPDSAGKAKRTSKGHLLFPPRRERGRYRVALWNGRNGVAYFSTPHRLTRQQLAAIDRVDLFEEGEEPVGCKLRTIFSWE</sequence>
<proteinExistence type="predicted"/>
<name>A0A4S1X2M4_9SPHN</name>
<organism evidence="1 2">
    <name type="scientific">Sphingomonas gei</name>
    <dbReference type="NCBI Taxonomy" id="1395960"/>
    <lineage>
        <taxon>Bacteria</taxon>
        <taxon>Pseudomonadati</taxon>
        <taxon>Pseudomonadota</taxon>
        <taxon>Alphaproteobacteria</taxon>
        <taxon>Sphingomonadales</taxon>
        <taxon>Sphingomonadaceae</taxon>
        <taxon>Sphingomonas</taxon>
    </lineage>
</organism>
<dbReference type="RefSeq" id="WP_135965106.1">
    <property type="nucleotide sequence ID" value="NZ_SRXT01000007.1"/>
</dbReference>
<comment type="caution">
    <text evidence="1">The sequence shown here is derived from an EMBL/GenBank/DDBJ whole genome shotgun (WGS) entry which is preliminary data.</text>
</comment>
<accession>A0A4S1X2M4</accession>
<protein>
    <submittedName>
        <fullName evidence="1">Uncharacterized protein</fullName>
    </submittedName>
</protein>
<gene>
    <name evidence="1" type="ORF">E5A73_17300</name>
</gene>
<dbReference type="Proteomes" id="UP000306147">
    <property type="component" value="Unassembled WGS sequence"/>
</dbReference>
<reference evidence="1 2" key="1">
    <citation type="submission" date="2019-04" db="EMBL/GenBank/DDBJ databases">
        <title>Sphingomonas psychrotolerans sp. nov., isolated from soil in the Tianshan Mountains, Xinjiang, China.</title>
        <authorList>
            <person name="Luo Y."/>
            <person name="Sheng H."/>
        </authorList>
    </citation>
    <scope>NUCLEOTIDE SEQUENCE [LARGE SCALE GENOMIC DNA]</scope>
    <source>
        <strain evidence="1 2">ZFGT-11</strain>
    </source>
</reference>